<organism evidence="7 8">
    <name type="scientific">Phytohabitans maris</name>
    <dbReference type="NCBI Taxonomy" id="3071409"/>
    <lineage>
        <taxon>Bacteria</taxon>
        <taxon>Bacillati</taxon>
        <taxon>Actinomycetota</taxon>
        <taxon>Actinomycetes</taxon>
        <taxon>Micromonosporales</taxon>
        <taxon>Micromonosporaceae</taxon>
    </lineage>
</organism>
<dbReference type="InterPro" id="IPR009075">
    <property type="entry name" value="AcylCo_DH/oxidase_C"/>
</dbReference>
<reference evidence="7 8" key="1">
    <citation type="submission" date="2023-08" db="EMBL/GenBank/DDBJ databases">
        <title>Phytohabitans sansha sp. nov., isolated from marine sediment.</title>
        <authorList>
            <person name="Zhao Y."/>
            <person name="Yi K."/>
        </authorList>
    </citation>
    <scope>NUCLEOTIDE SEQUENCE [LARGE SCALE GENOMIC DNA]</scope>
    <source>
        <strain evidence="7 8">ZYX-F-186</strain>
    </source>
</reference>
<dbReference type="Gene3D" id="1.20.140.10">
    <property type="entry name" value="Butyryl-CoA Dehydrogenase, subunit A, domain 3"/>
    <property type="match status" value="1"/>
</dbReference>
<dbReference type="InterPro" id="IPR036250">
    <property type="entry name" value="AcylCo_DH-like_C"/>
</dbReference>
<evidence type="ECO:0000313" key="7">
    <source>
        <dbReference type="EMBL" id="MDQ7903749.1"/>
    </source>
</evidence>
<evidence type="ECO:0000256" key="1">
    <source>
        <dbReference type="ARBA" id="ARBA00001974"/>
    </source>
</evidence>
<dbReference type="Pfam" id="PF00441">
    <property type="entry name" value="Acyl-CoA_dh_1"/>
    <property type="match status" value="1"/>
</dbReference>
<dbReference type="RefSeq" id="WP_308711024.1">
    <property type="nucleotide sequence ID" value="NZ_JAVHUY010000003.1"/>
</dbReference>
<comment type="caution">
    <text evidence="7">The sequence shown here is derived from an EMBL/GenBank/DDBJ whole genome shotgun (WGS) entry which is preliminary data.</text>
</comment>
<sequence>MRFGWTADQVALREAVRDLLASACPPSVVRAAWPGGDESSVEALWSALTGMGIPGAVGELGLDEVDLVSLLEETGYAAVPLPVVETAAVAAPLLAATGDPGGHLPGILAGRTRVAVAGGLVPYGRRATLVLHLDGPAAWLSTLDGAVDETTVDGSLAAVRVPKPSGEPLTEDAELVGLAADRLALGAAAQLVGLGRRMLDLTVGYVRERRQFGVPVGSFQAVKHHLADALVRLEFAAPAVYAAAWALAGRRPERGRDVSTAVLLATEAAREAARTAIQCHGAIGYTVEYDLHLYAKRAWAVAATCDTDAHLARVAEALDLKGAAA</sequence>
<keyword evidence="4" id="KW-0274">FAD</keyword>
<keyword evidence="5" id="KW-0560">Oxidoreductase</keyword>
<evidence type="ECO:0000256" key="3">
    <source>
        <dbReference type="ARBA" id="ARBA00022630"/>
    </source>
</evidence>
<keyword evidence="8" id="KW-1185">Reference proteome</keyword>
<evidence type="ECO:0000259" key="6">
    <source>
        <dbReference type="Pfam" id="PF00441"/>
    </source>
</evidence>
<keyword evidence="3" id="KW-0285">Flavoprotein</keyword>
<name>A0ABU0Z9P0_9ACTN</name>
<comment type="similarity">
    <text evidence="2">Belongs to the acyl-CoA dehydrogenase family.</text>
</comment>
<proteinExistence type="inferred from homology"/>
<dbReference type="PANTHER" id="PTHR43884:SF20">
    <property type="entry name" value="ACYL-COA DEHYDROGENASE FADE28"/>
    <property type="match status" value="1"/>
</dbReference>
<dbReference type="SUPFAM" id="SSF56645">
    <property type="entry name" value="Acyl-CoA dehydrogenase NM domain-like"/>
    <property type="match status" value="1"/>
</dbReference>
<evidence type="ECO:0000256" key="4">
    <source>
        <dbReference type="ARBA" id="ARBA00022827"/>
    </source>
</evidence>
<dbReference type="Gene3D" id="1.10.540.10">
    <property type="entry name" value="Acyl-CoA dehydrogenase/oxidase, N-terminal domain"/>
    <property type="match status" value="1"/>
</dbReference>
<dbReference type="EMBL" id="JAVHUY010000003">
    <property type="protein sequence ID" value="MDQ7903749.1"/>
    <property type="molecule type" value="Genomic_DNA"/>
</dbReference>
<feature type="domain" description="Acyl-CoA dehydrogenase/oxidase C-terminal" evidence="6">
    <location>
        <begin position="185"/>
        <end position="298"/>
    </location>
</feature>
<dbReference type="PANTHER" id="PTHR43884">
    <property type="entry name" value="ACYL-COA DEHYDROGENASE"/>
    <property type="match status" value="1"/>
</dbReference>
<dbReference type="Proteomes" id="UP001230908">
    <property type="component" value="Unassembled WGS sequence"/>
</dbReference>
<evidence type="ECO:0000313" key="8">
    <source>
        <dbReference type="Proteomes" id="UP001230908"/>
    </source>
</evidence>
<dbReference type="InterPro" id="IPR009100">
    <property type="entry name" value="AcylCoA_DH/oxidase_NM_dom_sf"/>
</dbReference>
<evidence type="ECO:0000256" key="2">
    <source>
        <dbReference type="ARBA" id="ARBA00009347"/>
    </source>
</evidence>
<accession>A0ABU0Z9P0</accession>
<dbReference type="SUPFAM" id="SSF47203">
    <property type="entry name" value="Acyl-CoA dehydrogenase C-terminal domain-like"/>
    <property type="match status" value="1"/>
</dbReference>
<dbReference type="InterPro" id="IPR037069">
    <property type="entry name" value="AcylCoA_DH/ox_N_sf"/>
</dbReference>
<protein>
    <submittedName>
        <fullName evidence="7">Acyl-CoA dehydrogenase</fullName>
    </submittedName>
</protein>
<comment type="cofactor">
    <cofactor evidence="1">
        <name>FAD</name>
        <dbReference type="ChEBI" id="CHEBI:57692"/>
    </cofactor>
</comment>
<evidence type="ECO:0000256" key="5">
    <source>
        <dbReference type="ARBA" id="ARBA00023002"/>
    </source>
</evidence>
<gene>
    <name evidence="7" type="ORF">RB614_04360</name>
</gene>